<name>A0A315AVP1_PRUYE</name>
<dbReference type="Pfam" id="PF01535">
    <property type="entry name" value="PPR"/>
    <property type="match status" value="2"/>
</dbReference>
<sequence length="549" mass="62082">MFFSLRNLSKSRASTNYHYVFSFLNANGFVSSGPCSPSSYCFSPSAAFSTTSTACLIQAKDVVLSFKEWFKSRNDELIDRIFQILKTTGDDNTVLDLDNSNGVSFHYHHRSSADLALAQLNLRLSETFVLEVLRYGSSGHDVLSCLKFFDWVGRQHGFNHTRATFNAIFKILSRAKLMSLMLDFLSTYRKQRYAHCVRFHDTLVMGYAVAGKPDIALQLFGKMRFQGLDLDVFAYHVLLNALVEENCFDAVQVIAKQISLRGFENEITHSIMLKWYCKQNLLDDAEKYLRKMLSDGRAVNGHAVSVLVDALCKNNKFEQAGKLVEEFQGAGVELMESAYGVWIRDLVHAGRLLREDRLEEVCDLLMEMKDGQICPDKVTMNAALCFFCKAGMVDIALELYNSKSEFGFSPSSMAYNYLINTFCGDGSVDEAYRVLKNSMEQDALCREGKLDKMKELVIFALERNFMPSGSTYDKFITTLCRTKRVEDGYLIHGELNRINKVARKSTYFNLIHGFNQSSRGDIAARLLIEMQEKGHSPTRNLAAVVLSGT</sequence>
<dbReference type="EMBL" id="PJQY01000111">
    <property type="protein sequence ID" value="PQQ18326.1"/>
    <property type="molecule type" value="Genomic_DNA"/>
</dbReference>
<dbReference type="OrthoDB" id="185373at2759"/>
<comment type="caution">
    <text evidence="4">The sequence shown here is derived from an EMBL/GenBank/DDBJ whole genome shotgun (WGS) entry which is preliminary data.</text>
</comment>
<dbReference type="PANTHER" id="PTHR47933:SF32">
    <property type="entry name" value="OS06G0152500 PROTEIN"/>
    <property type="match status" value="1"/>
</dbReference>
<dbReference type="Proteomes" id="UP000250321">
    <property type="component" value="Unassembled WGS sequence"/>
</dbReference>
<dbReference type="InterPro" id="IPR011990">
    <property type="entry name" value="TPR-like_helical_dom_sf"/>
</dbReference>
<feature type="repeat" description="PPR" evidence="3">
    <location>
        <begin position="503"/>
        <end position="537"/>
    </location>
</feature>
<protein>
    <submittedName>
        <fullName evidence="4">Pentatricopeptide repeat-containing protein</fullName>
    </submittedName>
</protein>
<feature type="repeat" description="PPR" evidence="3">
    <location>
        <begin position="300"/>
        <end position="334"/>
    </location>
</feature>
<dbReference type="PANTHER" id="PTHR47933">
    <property type="entry name" value="PENTATRICOPEPTIDE REPEAT-CONTAINING PROTEIN 1, MITOCHONDRIAL"/>
    <property type="match status" value="1"/>
</dbReference>
<dbReference type="InterPro" id="IPR002885">
    <property type="entry name" value="PPR_rpt"/>
</dbReference>
<feature type="repeat" description="PPR" evidence="3">
    <location>
        <begin position="411"/>
        <end position="446"/>
    </location>
</feature>
<accession>A0A315AVP1</accession>
<comment type="similarity">
    <text evidence="1">Belongs to the PPR family. P subfamily.</text>
</comment>
<feature type="repeat" description="PPR" evidence="3">
    <location>
        <begin position="265"/>
        <end position="299"/>
    </location>
</feature>
<evidence type="ECO:0000256" key="2">
    <source>
        <dbReference type="ARBA" id="ARBA00022737"/>
    </source>
</evidence>
<dbReference type="STRING" id="2094558.A0A315AVP1"/>
<dbReference type="AlphaFoldDB" id="A0A315AVP1"/>
<organism evidence="4 5">
    <name type="scientific">Prunus yedoensis var. nudiflora</name>
    <dbReference type="NCBI Taxonomy" id="2094558"/>
    <lineage>
        <taxon>Eukaryota</taxon>
        <taxon>Viridiplantae</taxon>
        <taxon>Streptophyta</taxon>
        <taxon>Embryophyta</taxon>
        <taxon>Tracheophyta</taxon>
        <taxon>Spermatophyta</taxon>
        <taxon>Magnoliopsida</taxon>
        <taxon>eudicotyledons</taxon>
        <taxon>Gunneridae</taxon>
        <taxon>Pentapetalae</taxon>
        <taxon>rosids</taxon>
        <taxon>fabids</taxon>
        <taxon>Rosales</taxon>
        <taxon>Rosaceae</taxon>
        <taxon>Amygdaloideae</taxon>
        <taxon>Amygdaleae</taxon>
        <taxon>Prunus</taxon>
    </lineage>
</organism>
<keyword evidence="2" id="KW-0677">Repeat</keyword>
<reference evidence="4 5" key="1">
    <citation type="submission" date="2018-02" db="EMBL/GenBank/DDBJ databases">
        <title>Draft genome of wild Prunus yedoensis var. nudiflora.</title>
        <authorList>
            <person name="Baek S."/>
            <person name="Kim J.-H."/>
            <person name="Choi K."/>
            <person name="Kim G.-B."/>
            <person name="Cho A."/>
            <person name="Jang H."/>
            <person name="Shin C.-H."/>
            <person name="Yu H.-J."/>
            <person name="Mun J.-H."/>
        </authorList>
    </citation>
    <scope>NUCLEOTIDE SEQUENCE [LARGE SCALE GENOMIC DNA]</scope>
    <source>
        <strain evidence="5">cv. Jeju island</strain>
        <tissue evidence="4">Leaf</tissue>
    </source>
</reference>
<evidence type="ECO:0000256" key="1">
    <source>
        <dbReference type="ARBA" id="ARBA00007626"/>
    </source>
</evidence>
<keyword evidence="5" id="KW-1185">Reference proteome</keyword>
<gene>
    <name evidence="4" type="ORF">Pyn_08578</name>
</gene>
<dbReference type="Gene3D" id="1.25.40.10">
    <property type="entry name" value="Tetratricopeptide repeat domain"/>
    <property type="match status" value="4"/>
</dbReference>
<dbReference type="Pfam" id="PF13041">
    <property type="entry name" value="PPR_2"/>
    <property type="match status" value="2"/>
</dbReference>
<evidence type="ECO:0000256" key="3">
    <source>
        <dbReference type="PROSITE-ProRule" id="PRU00708"/>
    </source>
</evidence>
<dbReference type="GO" id="GO:0003729">
    <property type="term" value="F:mRNA binding"/>
    <property type="evidence" value="ECO:0007669"/>
    <property type="project" value="TreeGrafter"/>
</dbReference>
<evidence type="ECO:0000313" key="5">
    <source>
        <dbReference type="Proteomes" id="UP000250321"/>
    </source>
</evidence>
<dbReference type="NCBIfam" id="TIGR00756">
    <property type="entry name" value="PPR"/>
    <property type="match status" value="2"/>
</dbReference>
<dbReference type="InterPro" id="IPR051240">
    <property type="entry name" value="Mito_RNA-Proc/Resp"/>
</dbReference>
<feature type="repeat" description="PPR" evidence="3">
    <location>
        <begin position="376"/>
        <end position="410"/>
    </location>
</feature>
<evidence type="ECO:0000313" key="4">
    <source>
        <dbReference type="EMBL" id="PQQ18326.1"/>
    </source>
</evidence>
<proteinExistence type="inferred from homology"/>
<dbReference type="PROSITE" id="PS51375">
    <property type="entry name" value="PPR"/>
    <property type="match status" value="5"/>
</dbReference>